<proteinExistence type="predicted"/>
<reference evidence="1" key="1">
    <citation type="submission" date="2019-02" db="EMBL/GenBank/DDBJ databases">
        <authorList>
            <person name="Gruber-Vodicka R. H."/>
            <person name="Seah K. B. B."/>
        </authorList>
    </citation>
    <scope>NUCLEOTIDE SEQUENCE</scope>
    <source>
        <strain evidence="1">BECK_S312</strain>
        <strain evidence="2">BECK_S426</strain>
    </source>
</reference>
<gene>
    <name evidence="1" type="ORF">BECKLPF1236A_GA0070988_1001728</name>
    <name evidence="2" type="ORF">BECKLPF1236C_GA0070990_1001529</name>
</gene>
<dbReference type="EMBL" id="CAADFP010000015">
    <property type="protein sequence ID" value="VFK24725.1"/>
    <property type="molecule type" value="Genomic_DNA"/>
</dbReference>
<dbReference type="AlphaFoldDB" id="A0A450VUN5"/>
<evidence type="ECO:0000313" key="2">
    <source>
        <dbReference type="EMBL" id="VFK24725.1"/>
    </source>
</evidence>
<organism evidence="1">
    <name type="scientific">Candidatus Kentrum sp. LPFa</name>
    <dbReference type="NCBI Taxonomy" id="2126335"/>
    <lineage>
        <taxon>Bacteria</taxon>
        <taxon>Pseudomonadati</taxon>
        <taxon>Pseudomonadota</taxon>
        <taxon>Gammaproteobacteria</taxon>
        <taxon>Candidatus Kentrum</taxon>
    </lineage>
</organism>
<protein>
    <submittedName>
        <fullName evidence="1">Uncharacterized protein</fullName>
    </submittedName>
</protein>
<name>A0A450VUN5_9GAMM</name>
<sequence>MAFLFEKGPPVTPPNAKCLGNAQTASGVEVVRQGVFGKPTHVCHLIGMGRWDILDYRLQLFTQERENVDLVWKHRRRRRNRRGTGPRDG</sequence>
<accession>A0A450VUN5</accession>
<evidence type="ECO:0000313" key="1">
    <source>
        <dbReference type="EMBL" id="VFK08487.1"/>
    </source>
</evidence>
<dbReference type="EMBL" id="CAADFM010000017">
    <property type="protein sequence ID" value="VFK08487.1"/>
    <property type="molecule type" value="Genomic_DNA"/>
</dbReference>